<accession>A1TDE0</accession>
<proteinExistence type="predicted"/>
<dbReference type="GO" id="GO:0016787">
    <property type="term" value="F:hydrolase activity"/>
    <property type="evidence" value="ECO:0007669"/>
    <property type="project" value="UniProtKB-KW"/>
</dbReference>
<dbReference type="PANTHER" id="PTHR43689:SF8">
    <property type="entry name" value="ALPHA_BETA-HYDROLASES SUPERFAMILY PROTEIN"/>
    <property type="match status" value="1"/>
</dbReference>
<keyword evidence="3" id="KW-1185">Reference proteome</keyword>
<evidence type="ECO:0000313" key="3">
    <source>
        <dbReference type="Proteomes" id="UP000009159"/>
    </source>
</evidence>
<dbReference type="InterPro" id="IPR000639">
    <property type="entry name" value="Epox_hydrolase-like"/>
</dbReference>
<dbReference type="EMBL" id="CP000511">
    <property type="protein sequence ID" value="ABM15190.1"/>
    <property type="molecule type" value="Genomic_DNA"/>
</dbReference>
<feature type="domain" description="AB hydrolase-1" evidence="1">
    <location>
        <begin position="30"/>
        <end position="262"/>
    </location>
</feature>
<dbReference type="eggNOG" id="COG2267">
    <property type="taxonomic scope" value="Bacteria"/>
</dbReference>
<reference evidence="2" key="1">
    <citation type="submission" date="2006-12" db="EMBL/GenBank/DDBJ databases">
        <title>Complete sequence of Mycobacterium vanbaalenii PYR-1.</title>
        <authorList>
            <consortium name="US DOE Joint Genome Institute"/>
            <person name="Copeland A."/>
            <person name="Lucas S."/>
            <person name="Lapidus A."/>
            <person name="Barry K."/>
            <person name="Detter J.C."/>
            <person name="Glavina del Rio T."/>
            <person name="Hammon N."/>
            <person name="Israni S."/>
            <person name="Dalin E."/>
            <person name="Tice H."/>
            <person name="Pitluck S."/>
            <person name="Singan V."/>
            <person name="Schmutz J."/>
            <person name="Larimer F."/>
            <person name="Land M."/>
            <person name="Hauser L."/>
            <person name="Kyrpides N."/>
            <person name="Anderson I.J."/>
            <person name="Miller C."/>
            <person name="Richardson P."/>
        </authorList>
    </citation>
    <scope>NUCLEOTIDE SEQUENCE [LARGE SCALE GENOMIC DNA]</scope>
    <source>
        <strain evidence="2">PYR-1</strain>
    </source>
</reference>
<dbReference type="SUPFAM" id="SSF53474">
    <property type="entry name" value="alpha/beta-Hydrolases"/>
    <property type="match status" value="1"/>
</dbReference>
<dbReference type="ESTHER" id="mycvp-a1tde0">
    <property type="family name" value="Carbon-carbon_bond_hydrolase"/>
</dbReference>
<dbReference type="Gene3D" id="3.40.50.1820">
    <property type="entry name" value="alpha/beta hydrolase"/>
    <property type="match status" value="1"/>
</dbReference>
<protein>
    <submittedName>
        <fullName evidence="2">Alpha/beta hydrolase fold protein</fullName>
    </submittedName>
</protein>
<dbReference type="PANTHER" id="PTHR43689">
    <property type="entry name" value="HYDROLASE"/>
    <property type="match status" value="1"/>
</dbReference>
<keyword evidence="2" id="KW-0378">Hydrolase</keyword>
<evidence type="ECO:0000313" key="2">
    <source>
        <dbReference type="EMBL" id="ABM15190.1"/>
    </source>
</evidence>
<dbReference type="KEGG" id="mva:Mvan_4414"/>
<dbReference type="AlphaFoldDB" id="A1TDE0"/>
<name>A1TDE0_MYCVP</name>
<evidence type="ECO:0000259" key="1">
    <source>
        <dbReference type="Pfam" id="PF00561"/>
    </source>
</evidence>
<dbReference type="RefSeq" id="WP_011781568.1">
    <property type="nucleotide sequence ID" value="NC_008726.1"/>
</dbReference>
<dbReference type="PRINTS" id="PR00111">
    <property type="entry name" value="ABHYDROLASE"/>
</dbReference>
<dbReference type="InterPro" id="IPR029058">
    <property type="entry name" value="AB_hydrolase_fold"/>
</dbReference>
<gene>
    <name evidence="2" type="ordered locus">Mvan_4414</name>
</gene>
<dbReference type="Proteomes" id="UP000009159">
    <property type="component" value="Chromosome"/>
</dbReference>
<dbReference type="PRINTS" id="PR00412">
    <property type="entry name" value="EPOXHYDRLASE"/>
</dbReference>
<dbReference type="InterPro" id="IPR000073">
    <property type="entry name" value="AB_hydrolase_1"/>
</dbReference>
<dbReference type="STRING" id="350058.Mvan_4414"/>
<dbReference type="HOGENOM" id="CLU_020336_13_2_11"/>
<organism evidence="2 3">
    <name type="scientific">Mycolicibacterium vanbaalenii (strain DSM 7251 / JCM 13017 / BCRC 16820 / KCTC 9966 / NRRL B-24157 / PYR-1)</name>
    <name type="common">Mycobacterium vanbaalenii</name>
    <dbReference type="NCBI Taxonomy" id="350058"/>
    <lineage>
        <taxon>Bacteria</taxon>
        <taxon>Bacillati</taxon>
        <taxon>Actinomycetota</taxon>
        <taxon>Actinomycetes</taxon>
        <taxon>Mycobacteriales</taxon>
        <taxon>Mycobacteriaceae</taxon>
        <taxon>Mycolicibacterium</taxon>
    </lineage>
</organism>
<sequence>MSSEITEQYTSRDIETKSGTIHYNEAGEGYPIVMLHGSGPGATGWSNFGSNIKGLADRFRVIAADMPGWGQSEAVKPDARDHVAAALQLLDGLGIEKAAFVGNSMGGGTAIQFAVAHPDRISHLITMGSRAPGPTIIGPDGLTEGLKTLLKGYTDPSPTSMRELVEIMTYDSANATDELVQQRYAAAIGRPDHLENFMIAGLLGIPQATVEEIAGIETPTLIFHGKDDRVVSYEAALKLVSLIRDSRVVLINRCGHWLQTEHSDEFNRLVADFVSNR</sequence>
<dbReference type="Pfam" id="PF00561">
    <property type="entry name" value="Abhydrolase_1"/>
    <property type="match status" value="1"/>
</dbReference>